<keyword evidence="2" id="KW-1185">Reference proteome</keyword>
<dbReference type="EMBL" id="CM042886">
    <property type="protein sequence ID" value="KAI4342410.1"/>
    <property type="molecule type" value="Genomic_DNA"/>
</dbReference>
<evidence type="ECO:0000313" key="1">
    <source>
        <dbReference type="EMBL" id="KAI4342410.1"/>
    </source>
</evidence>
<evidence type="ECO:0000313" key="2">
    <source>
        <dbReference type="Proteomes" id="UP001057402"/>
    </source>
</evidence>
<comment type="caution">
    <text evidence="1">The sequence shown here is derived from an EMBL/GenBank/DDBJ whole genome shotgun (WGS) entry which is preliminary data.</text>
</comment>
<sequence>MEFRSPRDVDGQGTYKIVTAACCHSFHDSMVGYAAGVTKGGCCFQGNDCRLHGGGHGVSSPYSLDPIAISAYGVGSKGIFAASSVRE</sequence>
<gene>
    <name evidence="1" type="ORF">MLD38_027042</name>
</gene>
<accession>A0ACB9P6N0</accession>
<proteinExistence type="predicted"/>
<reference evidence="2" key="1">
    <citation type="journal article" date="2023" name="Front. Plant Sci.">
        <title>Chromosomal-level genome assembly of Melastoma candidum provides insights into trichome evolution.</title>
        <authorList>
            <person name="Zhong Y."/>
            <person name="Wu W."/>
            <person name="Sun C."/>
            <person name="Zou P."/>
            <person name="Liu Y."/>
            <person name="Dai S."/>
            <person name="Zhou R."/>
        </authorList>
    </citation>
    <scope>NUCLEOTIDE SEQUENCE [LARGE SCALE GENOMIC DNA]</scope>
</reference>
<dbReference type="Proteomes" id="UP001057402">
    <property type="component" value="Chromosome 7"/>
</dbReference>
<protein>
    <submittedName>
        <fullName evidence="1">Uncharacterized protein</fullName>
    </submittedName>
</protein>
<name>A0ACB9P6N0_9MYRT</name>
<organism evidence="1 2">
    <name type="scientific">Melastoma candidum</name>
    <dbReference type="NCBI Taxonomy" id="119954"/>
    <lineage>
        <taxon>Eukaryota</taxon>
        <taxon>Viridiplantae</taxon>
        <taxon>Streptophyta</taxon>
        <taxon>Embryophyta</taxon>
        <taxon>Tracheophyta</taxon>
        <taxon>Spermatophyta</taxon>
        <taxon>Magnoliopsida</taxon>
        <taxon>eudicotyledons</taxon>
        <taxon>Gunneridae</taxon>
        <taxon>Pentapetalae</taxon>
        <taxon>rosids</taxon>
        <taxon>malvids</taxon>
        <taxon>Myrtales</taxon>
        <taxon>Melastomataceae</taxon>
        <taxon>Melastomatoideae</taxon>
        <taxon>Melastomateae</taxon>
        <taxon>Melastoma</taxon>
    </lineage>
</organism>